<evidence type="ECO:0000313" key="2">
    <source>
        <dbReference type="Proteomes" id="UP000518266"/>
    </source>
</evidence>
<dbReference type="EMBL" id="JAAKFY010000014">
    <property type="protein sequence ID" value="KAF3845753.1"/>
    <property type="molecule type" value="Genomic_DNA"/>
</dbReference>
<gene>
    <name evidence="1" type="ORF">F7725_002831</name>
</gene>
<comment type="caution">
    <text evidence="1">The sequence shown here is derived from an EMBL/GenBank/DDBJ whole genome shotgun (WGS) entry which is preliminary data.</text>
</comment>
<organism evidence="1 2">
    <name type="scientific">Dissostichus mawsoni</name>
    <name type="common">Antarctic cod</name>
    <dbReference type="NCBI Taxonomy" id="36200"/>
    <lineage>
        <taxon>Eukaryota</taxon>
        <taxon>Metazoa</taxon>
        <taxon>Chordata</taxon>
        <taxon>Craniata</taxon>
        <taxon>Vertebrata</taxon>
        <taxon>Euteleostomi</taxon>
        <taxon>Actinopterygii</taxon>
        <taxon>Neopterygii</taxon>
        <taxon>Teleostei</taxon>
        <taxon>Neoteleostei</taxon>
        <taxon>Acanthomorphata</taxon>
        <taxon>Eupercaria</taxon>
        <taxon>Perciformes</taxon>
        <taxon>Notothenioidei</taxon>
        <taxon>Nototheniidae</taxon>
        <taxon>Dissostichus</taxon>
    </lineage>
</organism>
<proteinExistence type="predicted"/>
<keyword evidence="2" id="KW-1185">Reference proteome</keyword>
<dbReference type="OrthoDB" id="6617140at2759"/>
<evidence type="ECO:0000313" key="1">
    <source>
        <dbReference type="EMBL" id="KAF3845753.1"/>
    </source>
</evidence>
<protein>
    <submittedName>
        <fullName evidence="1">Uncharacterized protein</fullName>
    </submittedName>
</protein>
<name>A0A7J5Y9B6_DISMA</name>
<dbReference type="AlphaFoldDB" id="A0A7J5Y9B6"/>
<dbReference type="Proteomes" id="UP000518266">
    <property type="component" value="Unassembled WGS sequence"/>
</dbReference>
<accession>A0A7J5Y9B6</accession>
<reference evidence="1 2" key="1">
    <citation type="submission" date="2020-03" db="EMBL/GenBank/DDBJ databases">
        <title>Dissostichus mawsoni Genome sequencing and assembly.</title>
        <authorList>
            <person name="Park H."/>
        </authorList>
    </citation>
    <scope>NUCLEOTIDE SEQUENCE [LARGE SCALE GENOMIC DNA]</scope>
    <source>
        <strain evidence="1">DM0001</strain>
        <tissue evidence="1">Muscle</tissue>
    </source>
</reference>
<sequence>MDQVVAHRLPGTSTTRWNFHSRAVNTVYEHKENILRCFQTIRDSGDFDPITLREARGFVRMMEDEIMPDVDMLFSQLQKRNIDSVYITELIEKFTSSIQTIRDSISSGEYSGSVLQPPTKKRRPLGHEEQQLLAREAIYSQRFLDYRAQFQWLLVYEVNTKPQGCVPTPNCT</sequence>